<dbReference type="KEGG" id="mnd:KOY48_04440"/>
<evidence type="ECO:0000313" key="2">
    <source>
        <dbReference type="Proteomes" id="UP000679129"/>
    </source>
</evidence>
<organism evidence="1 2">
    <name type="scientific">Candidatus Minimicrobia naudis</name>
    <dbReference type="NCBI Taxonomy" id="2841263"/>
    <lineage>
        <taxon>Bacteria</taxon>
        <taxon>Candidatus Saccharimonadota</taxon>
        <taxon>Candidatus Saccharimonadota incertae sedis</taxon>
        <taxon>Candidatus Minimicrobia</taxon>
    </lineage>
</organism>
<dbReference type="InterPro" id="IPR036890">
    <property type="entry name" value="HATPase_C_sf"/>
</dbReference>
<name>A0A8F1MB38_9BACT</name>
<dbReference type="SUPFAM" id="SSF55874">
    <property type="entry name" value="ATPase domain of HSP90 chaperone/DNA topoisomerase II/histidine kinase"/>
    <property type="match status" value="1"/>
</dbReference>
<keyword evidence="2" id="KW-1185">Reference proteome</keyword>
<accession>A0A8F1MB38</accession>
<proteinExistence type="predicted"/>
<dbReference type="Proteomes" id="UP000679129">
    <property type="component" value="Chromosome"/>
</dbReference>
<dbReference type="AlphaFoldDB" id="A0A8F1MB38"/>
<gene>
    <name evidence="1" type="ORF">KOY48_04440</name>
</gene>
<protein>
    <submittedName>
        <fullName evidence="1">Uncharacterized protein</fullName>
    </submittedName>
</protein>
<sequence length="32" mass="3597">MARKVILSHDGEMIFESEEGKGSTFGFKLPVR</sequence>
<dbReference type="Gene3D" id="3.30.565.10">
    <property type="entry name" value="Histidine kinase-like ATPase, C-terminal domain"/>
    <property type="match status" value="1"/>
</dbReference>
<dbReference type="EMBL" id="CP076460">
    <property type="protein sequence ID" value="QWQ32100.1"/>
    <property type="molecule type" value="Genomic_DNA"/>
</dbReference>
<evidence type="ECO:0000313" key="1">
    <source>
        <dbReference type="EMBL" id="QWQ32100.1"/>
    </source>
</evidence>
<reference evidence="1" key="1">
    <citation type="submission" date="2021-06" db="EMBL/GenBank/DDBJ databases">
        <title>An adapted protocol for Saccharibacteria cultivation: two new species join this phylum of Candidate Phyla Radiations.</title>
        <authorList>
            <person name="Ibrahim A."/>
            <person name="Maatouk M."/>
            <person name="Zgheib R."/>
            <person name="Haddad G."/>
            <person name="Bou Khalil J."/>
            <person name="Raoult D."/>
            <person name="Bittar F."/>
        </authorList>
    </citation>
    <scope>NUCLEOTIDE SEQUENCE</scope>
    <source>
        <strain evidence="1">IHU1</strain>
    </source>
</reference>